<feature type="binding site" evidence="12">
    <location>
        <position position="93"/>
    </location>
    <ligand>
        <name>substrate</name>
    </ligand>
</feature>
<evidence type="ECO:0000256" key="2">
    <source>
        <dbReference type="ARBA" id="ARBA00005194"/>
    </source>
</evidence>
<dbReference type="InterPro" id="IPR002347">
    <property type="entry name" value="SDR_fam"/>
</dbReference>
<evidence type="ECO:0000256" key="3">
    <source>
        <dbReference type="ARBA" id="ARBA00009233"/>
    </source>
</evidence>
<evidence type="ECO:0000256" key="13">
    <source>
        <dbReference type="PIRSR" id="PIRSR000094-3"/>
    </source>
</evidence>
<dbReference type="PANTHER" id="PTHR43159">
    <property type="entry name" value="ENOYL-[ACYL-CARRIER-PROTEIN] REDUCTASE"/>
    <property type="match status" value="1"/>
</dbReference>
<name>A0A3N1P2L0_9GAMM</name>
<comment type="function">
    <text evidence="9">Catalyzes the reduction of a carbon-carbon double bond in an enoyl moiety that is covalently linked to an acyl carrier protein (ACP). Involved in the elongation cycle of fatty acid which are used in the lipid metabolism and in the biotin biosynthesis.</text>
</comment>
<dbReference type="EC" id="1.3.1.9" evidence="10"/>
<dbReference type="EMBL" id="RJUL01000009">
    <property type="protein sequence ID" value="ROQ22685.1"/>
    <property type="molecule type" value="Genomic_DNA"/>
</dbReference>
<dbReference type="Gene3D" id="3.40.50.720">
    <property type="entry name" value="NAD(P)-binding Rossmann-like Domain"/>
    <property type="match status" value="1"/>
</dbReference>
<dbReference type="PIRSF" id="PIRSF000094">
    <property type="entry name" value="Enoyl-ACP_rdct"/>
    <property type="match status" value="1"/>
</dbReference>
<dbReference type="RefSeq" id="WP_123422323.1">
    <property type="nucleotide sequence ID" value="NZ_RJUL01000009.1"/>
</dbReference>
<dbReference type="Proteomes" id="UP000268033">
    <property type="component" value="Unassembled WGS sequence"/>
</dbReference>
<feature type="active site" description="Proton acceptor" evidence="11">
    <location>
        <position position="143"/>
    </location>
</feature>
<keyword evidence="15" id="KW-1185">Reference proteome</keyword>
<comment type="pathway">
    <text evidence="2">Lipid metabolism; fatty acid biosynthesis.</text>
</comment>
<dbReference type="Gene3D" id="1.10.8.400">
    <property type="entry name" value="Enoyl acyl carrier protein reductase"/>
    <property type="match status" value="1"/>
</dbReference>
<dbReference type="GO" id="GO:0006633">
    <property type="term" value="P:fatty acid biosynthetic process"/>
    <property type="evidence" value="ECO:0007669"/>
    <property type="project" value="UniProtKB-UniPathway"/>
</dbReference>
<comment type="similarity">
    <text evidence="3 10">Belongs to the short-chain dehydrogenases/reductases (SDR) family. FabI subfamily.</text>
</comment>
<dbReference type="SUPFAM" id="SSF51735">
    <property type="entry name" value="NAD(P)-binding Rossmann-fold domains"/>
    <property type="match status" value="1"/>
</dbReference>
<feature type="binding site" evidence="13">
    <location>
        <position position="11"/>
    </location>
    <ligand>
        <name>NAD(+)</name>
        <dbReference type="ChEBI" id="CHEBI:57540"/>
    </ligand>
</feature>
<sequence length="252" mass="26361">MTKPLVGLIVGLANSDSIAFGCAQALKAMGAELAITYQSDKAKPFVAPLAKELDAALFMPLDVRQPAELRALFGAIGAQWGRLDFVLHSIAFAPKADLQGRYLDSSAEGFCTAMDISCHSLVRLAKAAEPLMAEGGAILTMSYYGAEKVIANYNLMGPVKAALEASVRYLASELGPANIRVNALSPGPVATRAASGLAHFDALMAEAAARAPLHQQVSIAQIGEAAAFLLSDKSRHITGQVIFVDNGYSALG</sequence>
<evidence type="ECO:0000256" key="10">
    <source>
        <dbReference type="PIRNR" id="PIRNR000094"/>
    </source>
</evidence>
<evidence type="ECO:0000256" key="4">
    <source>
        <dbReference type="ARBA" id="ARBA00022516"/>
    </source>
</evidence>
<keyword evidence="5" id="KW-0276">Fatty acid metabolism</keyword>
<evidence type="ECO:0000313" key="14">
    <source>
        <dbReference type="EMBL" id="ROQ22685.1"/>
    </source>
</evidence>
<evidence type="ECO:0000256" key="7">
    <source>
        <dbReference type="ARBA" id="ARBA00023098"/>
    </source>
</evidence>
<dbReference type="PANTHER" id="PTHR43159:SF2">
    <property type="entry name" value="ENOYL-[ACYL-CARRIER-PROTEIN] REDUCTASE [NADH], CHLOROPLASTIC"/>
    <property type="match status" value="1"/>
</dbReference>
<keyword evidence="8 10" id="KW-0275">Fatty acid biosynthesis</keyword>
<evidence type="ECO:0000256" key="5">
    <source>
        <dbReference type="ARBA" id="ARBA00022832"/>
    </source>
</evidence>
<evidence type="ECO:0000256" key="12">
    <source>
        <dbReference type="PIRSR" id="PIRSR000094-2"/>
    </source>
</evidence>
<keyword evidence="6 10" id="KW-0560">Oxidoreductase</keyword>
<accession>A0A3N1P2L0</accession>
<gene>
    <name evidence="14" type="ORF">EDC28_109175</name>
</gene>
<dbReference type="InterPro" id="IPR014358">
    <property type="entry name" value="Enoyl-ACP_Rdtase_NADH"/>
</dbReference>
<proteinExistence type="inferred from homology"/>
<evidence type="ECO:0000256" key="8">
    <source>
        <dbReference type="ARBA" id="ARBA00023160"/>
    </source>
</evidence>
<dbReference type="STRING" id="584787.GCA_001247655_01625"/>
<keyword evidence="10 13" id="KW-0520">NAD</keyword>
<feature type="binding site" evidence="13">
    <location>
        <begin position="62"/>
        <end position="63"/>
    </location>
    <ligand>
        <name>NAD(+)</name>
        <dbReference type="ChEBI" id="CHEBI:57540"/>
    </ligand>
</feature>
<comment type="caution">
    <text evidence="14">The sequence shown here is derived from an EMBL/GenBank/DDBJ whole genome shotgun (WGS) entry which is preliminary data.</text>
</comment>
<feature type="binding site" evidence="13">
    <location>
        <position position="38"/>
    </location>
    <ligand>
        <name>NAD(+)</name>
        <dbReference type="ChEBI" id="CHEBI:57540"/>
    </ligand>
</feature>
<dbReference type="UniPathway" id="UPA00094"/>
<dbReference type="NCBIfam" id="NF005717">
    <property type="entry name" value="PRK07533.1"/>
    <property type="match status" value="1"/>
</dbReference>
<feature type="binding site" evidence="13">
    <location>
        <begin position="189"/>
        <end position="193"/>
    </location>
    <ligand>
        <name>NAD(+)</name>
        <dbReference type="ChEBI" id="CHEBI:57540"/>
    </ligand>
</feature>
<feature type="binding site" evidence="13">
    <location>
        <position position="160"/>
    </location>
    <ligand>
        <name>NAD(+)</name>
        <dbReference type="ChEBI" id="CHEBI:57540"/>
    </ligand>
</feature>
<dbReference type="GO" id="GO:0004318">
    <property type="term" value="F:enoyl-[acyl-carrier-protein] reductase (NADH) activity"/>
    <property type="evidence" value="ECO:0007669"/>
    <property type="project" value="UniProtKB-EC"/>
</dbReference>
<evidence type="ECO:0000256" key="9">
    <source>
        <dbReference type="ARBA" id="ARBA00025542"/>
    </source>
</evidence>
<dbReference type="InterPro" id="IPR036291">
    <property type="entry name" value="NAD(P)-bd_dom_sf"/>
</dbReference>
<dbReference type="PRINTS" id="PR00081">
    <property type="entry name" value="GDHRDH"/>
</dbReference>
<feature type="binding site" evidence="13">
    <location>
        <position position="90"/>
    </location>
    <ligand>
        <name>NAD(+)</name>
        <dbReference type="ChEBI" id="CHEBI:57540"/>
    </ligand>
</feature>
<evidence type="ECO:0000256" key="6">
    <source>
        <dbReference type="ARBA" id="ARBA00023002"/>
    </source>
</evidence>
<keyword evidence="7" id="KW-0443">Lipid metabolism</keyword>
<comment type="pathway">
    <text evidence="1">Cofactor biosynthesis; biotin biosynthesis.</text>
</comment>
<dbReference type="AlphaFoldDB" id="A0A3N1P2L0"/>
<organism evidence="14 15">
    <name type="scientific">Gallaecimonas pentaromativorans</name>
    <dbReference type="NCBI Taxonomy" id="584787"/>
    <lineage>
        <taxon>Bacteria</taxon>
        <taxon>Pseudomonadati</taxon>
        <taxon>Pseudomonadota</taxon>
        <taxon>Gammaproteobacteria</taxon>
        <taxon>Enterobacterales</taxon>
        <taxon>Gallaecimonadaceae</taxon>
        <taxon>Gallaecimonas</taxon>
    </lineage>
</organism>
<comment type="catalytic activity">
    <reaction evidence="10">
        <text>a 2,3-saturated acyl-[ACP] + NAD(+) = a (2E)-enoyl-[ACP] + NADH + H(+)</text>
        <dbReference type="Rhea" id="RHEA:10240"/>
        <dbReference type="Rhea" id="RHEA-COMP:9925"/>
        <dbReference type="Rhea" id="RHEA-COMP:9926"/>
        <dbReference type="ChEBI" id="CHEBI:15378"/>
        <dbReference type="ChEBI" id="CHEBI:57540"/>
        <dbReference type="ChEBI" id="CHEBI:57945"/>
        <dbReference type="ChEBI" id="CHEBI:78784"/>
        <dbReference type="ChEBI" id="CHEBI:78785"/>
        <dbReference type="EC" id="1.3.1.9"/>
    </reaction>
</comment>
<keyword evidence="4 10" id="KW-0444">Lipid biosynthesis</keyword>
<evidence type="ECO:0000256" key="11">
    <source>
        <dbReference type="PIRSR" id="PIRSR000094-1"/>
    </source>
</evidence>
<reference evidence="14 15" key="1">
    <citation type="submission" date="2018-11" db="EMBL/GenBank/DDBJ databases">
        <title>Genomic Encyclopedia of Type Strains, Phase IV (KMG-IV): sequencing the most valuable type-strain genomes for metagenomic binning, comparative biology and taxonomic classification.</title>
        <authorList>
            <person name="Goeker M."/>
        </authorList>
    </citation>
    <scope>NUCLEOTIDE SEQUENCE [LARGE SCALE GENOMIC DNA]</scope>
    <source>
        <strain evidence="14 15">DSM 21945</strain>
    </source>
</reference>
<feature type="binding site" evidence="13">
    <location>
        <begin position="17"/>
        <end position="18"/>
    </location>
    <ligand>
        <name>NAD(+)</name>
        <dbReference type="ChEBI" id="CHEBI:57540"/>
    </ligand>
</feature>
<dbReference type="CDD" id="cd05372">
    <property type="entry name" value="ENR_SDR"/>
    <property type="match status" value="1"/>
</dbReference>
<evidence type="ECO:0000313" key="15">
    <source>
        <dbReference type="Proteomes" id="UP000268033"/>
    </source>
</evidence>
<protein>
    <recommendedName>
        <fullName evidence="10">Enoyl-[acyl-carrier-protein] reductase [NADH]</fullName>
        <ecNumber evidence="10">1.3.1.9</ecNumber>
    </recommendedName>
</protein>
<evidence type="ECO:0000256" key="1">
    <source>
        <dbReference type="ARBA" id="ARBA00004746"/>
    </source>
</evidence>
<feature type="active site" description="Proton acceptor" evidence="11">
    <location>
        <position position="153"/>
    </location>
</feature>
<dbReference type="Pfam" id="PF13561">
    <property type="entry name" value="adh_short_C2"/>
    <property type="match status" value="1"/>
</dbReference>